<dbReference type="PANTHER" id="PTHR21666">
    <property type="entry name" value="PEPTIDASE-RELATED"/>
    <property type="match status" value="1"/>
</dbReference>
<dbReference type="InterPro" id="IPR011055">
    <property type="entry name" value="Dup_hybrid_motif"/>
</dbReference>
<dbReference type="SUPFAM" id="SSF82057">
    <property type="entry name" value="Prokaryotic SH3-related domain"/>
    <property type="match status" value="5"/>
</dbReference>
<dbReference type="Gene3D" id="2.30.30.170">
    <property type="match status" value="5"/>
</dbReference>
<dbReference type="InterPro" id="IPR050570">
    <property type="entry name" value="Cell_wall_metabolism_enzyme"/>
</dbReference>
<feature type="domain" description="GW" evidence="2">
    <location>
        <begin position="249"/>
        <end position="330"/>
    </location>
</feature>
<dbReference type="GO" id="GO:0004222">
    <property type="term" value="F:metalloendopeptidase activity"/>
    <property type="evidence" value="ECO:0007669"/>
    <property type="project" value="TreeGrafter"/>
</dbReference>
<dbReference type="InterPro" id="IPR038200">
    <property type="entry name" value="GW_dom_sf"/>
</dbReference>
<dbReference type="Pfam" id="PF01551">
    <property type="entry name" value="Peptidase_M23"/>
    <property type="match status" value="1"/>
</dbReference>
<dbReference type="EMBL" id="JAEEGA010000018">
    <property type="protein sequence ID" value="MBP1043629.1"/>
    <property type="molecule type" value="Genomic_DNA"/>
</dbReference>
<evidence type="ECO:0000313" key="4">
    <source>
        <dbReference type="Proteomes" id="UP000674938"/>
    </source>
</evidence>
<dbReference type="Gene3D" id="2.70.70.10">
    <property type="entry name" value="Glucose Permease (Domain IIA)"/>
    <property type="match status" value="1"/>
</dbReference>
<name>A0A940PEY0_9ENTE</name>
<feature type="domain" description="GW" evidence="2">
    <location>
        <begin position="501"/>
        <end position="579"/>
    </location>
</feature>
<dbReference type="InterPro" id="IPR016047">
    <property type="entry name" value="M23ase_b-sheet_dom"/>
</dbReference>
<dbReference type="Proteomes" id="UP000674938">
    <property type="component" value="Unassembled WGS sequence"/>
</dbReference>
<keyword evidence="4" id="KW-1185">Reference proteome</keyword>
<gene>
    <name evidence="3" type="ORF">I6N95_21615</name>
</gene>
<organism evidence="3 4">
    <name type="scientific">Vagococcus allomyrinae</name>
    <dbReference type="NCBI Taxonomy" id="2794353"/>
    <lineage>
        <taxon>Bacteria</taxon>
        <taxon>Bacillati</taxon>
        <taxon>Bacillota</taxon>
        <taxon>Bacilli</taxon>
        <taxon>Lactobacillales</taxon>
        <taxon>Enterococcaceae</taxon>
        <taxon>Vagococcus</taxon>
    </lineage>
</organism>
<evidence type="ECO:0000256" key="1">
    <source>
        <dbReference type="ARBA" id="ARBA00022729"/>
    </source>
</evidence>
<comment type="caution">
    <text evidence="3">The sequence shown here is derived from an EMBL/GenBank/DDBJ whole genome shotgun (WGS) entry which is preliminary data.</text>
</comment>
<dbReference type="InterPro" id="IPR025987">
    <property type="entry name" value="GW_dom"/>
</dbReference>
<dbReference type="SUPFAM" id="SSF51261">
    <property type="entry name" value="Duplicated hybrid motif"/>
    <property type="match status" value="1"/>
</dbReference>
<dbReference type="AlphaFoldDB" id="A0A940PEY0"/>
<dbReference type="Pfam" id="PF13457">
    <property type="entry name" value="GW"/>
    <property type="match status" value="5"/>
</dbReference>
<keyword evidence="1" id="KW-0732">Signal</keyword>
<dbReference type="CDD" id="cd12797">
    <property type="entry name" value="M23_peptidase"/>
    <property type="match status" value="1"/>
</dbReference>
<reference evidence="3" key="1">
    <citation type="submission" date="2020-12" db="EMBL/GenBank/DDBJ databases">
        <title>Vagococcus allomyrinae sp. nov. and Enterococcus lavae sp. nov., isolated from the larvae of Allomyrina dichotoma.</title>
        <authorList>
            <person name="Lee S.D."/>
        </authorList>
    </citation>
    <scope>NUCLEOTIDE SEQUENCE</scope>
    <source>
        <strain evidence="3">BWB3-3</strain>
    </source>
</reference>
<dbReference type="PANTHER" id="PTHR21666:SF270">
    <property type="entry name" value="MUREIN HYDROLASE ACTIVATOR ENVC"/>
    <property type="match status" value="1"/>
</dbReference>
<dbReference type="PROSITE" id="PS51780">
    <property type="entry name" value="GW"/>
    <property type="match status" value="4"/>
</dbReference>
<feature type="domain" description="GW" evidence="2">
    <location>
        <begin position="165"/>
        <end position="246"/>
    </location>
</feature>
<accession>A0A940PEY0</accession>
<feature type="domain" description="GW" evidence="2">
    <location>
        <begin position="333"/>
        <end position="414"/>
    </location>
</feature>
<evidence type="ECO:0000313" key="3">
    <source>
        <dbReference type="EMBL" id="MBP1043629.1"/>
    </source>
</evidence>
<proteinExistence type="predicted"/>
<protein>
    <submittedName>
        <fullName evidence="3">SH3-like domain-containing protein</fullName>
    </submittedName>
</protein>
<evidence type="ECO:0000259" key="2">
    <source>
        <dbReference type="PROSITE" id="PS51780"/>
    </source>
</evidence>
<sequence>MSNGWGWPFPKVGEGSFLGGQLFGKNPGGEFRPNGFHNGLDFGSVDHPGSEICAVHEGTVVFAGWAPSGYEALGTVVATKSTDGYYVVYQEFGTSAGNIRVSVGQKVTLGQVIATRNTNHLHLGVTKTDWLKAQSSAFTNNGVWLDPRVVIKTAVSVPAHTVVLSTKDVFYQGALNSNQLIYNIPYGAVGSKVVGNTKDYQNKTATAIKEIVTQFTNGTKGTWIEVSVDGKILGLLDKNHLVPCTTTLSTKGVFYQGTLNTNQLIYNRPYGALGSKVVGNTKDYQNRTATITKEIVTQFTNGTKGTWVETSVDGKVLGLLDKAHLVPCTTILSTTDVFYQGTLNTDQLIYNIPYGALGSKVVANTKDYQNKTATVAKEIVTQFTNGSKGTWIEISVGGKVLGLLDKAHLVPCTTILSMKEVFYQGTLKTRQLVYDLPYGALGSKVIGNTKEYVNSVITVTQEIVTKFTNGLQGTWIEIRLDGTVLGLVDKAHLTPCTTVMSSKEVSYQGTLKTGQLIYDIPYGVPGSKVIANSKDFQNESVKVTKEIVTQFTNGSQGTWIEINLNGELIGLIDKAHFIA</sequence>